<dbReference type="STRING" id="3821.A0A151U658"/>
<feature type="domain" description="Legume lectin" evidence="3">
    <location>
        <begin position="14"/>
        <end position="231"/>
    </location>
</feature>
<dbReference type="EMBL" id="CM003604">
    <property type="protein sequence ID" value="KYP74803.1"/>
    <property type="molecule type" value="Genomic_DNA"/>
</dbReference>
<organism evidence="4 5">
    <name type="scientific">Cajanus cajan</name>
    <name type="common">Pigeon pea</name>
    <name type="synonym">Cajanus indicus</name>
    <dbReference type="NCBI Taxonomy" id="3821"/>
    <lineage>
        <taxon>Eukaryota</taxon>
        <taxon>Viridiplantae</taxon>
        <taxon>Streptophyta</taxon>
        <taxon>Embryophyta</taxon>
        <taxon>Tracheophyta</taxon>
        <taxon>Spermatophyta</taxon>
        <taxon>Magnoliopsida</taxon>
        <taxon>eudicotyledons</taxon>
        <taxon>Gunneridae</taxon>
        <taxon>Pentapetalae</taxon>
        <taxon>rosids</taxon>
        <taxon>fabids</taxon>
        <taxon>Fabales</taxon>
        <taxon>Fabaceae</taxon>
        <taxon>Papilionoideae</taxon>
        <taxon>50 kb inversion clade</taxon>
        <taxon>NPAAA clade</taxon>
        <taxon>indigoferoid/millettioid clade</taxon>
        <taxon>Phaseoleae</taxon>
        <taxon>Cajanus</taxon>
    </lineage>
</organism>
<dbReference type="PIRSF" id="PIRSF002690">
    <property type="entry name" value="L-type_lectin_plant"/>
    <property type="match status" value="1"/>
</dbReference>
<protein>
    <submittedName>
        <fullName evidence="4">Agglutinin-1</fullName>
    </submittedName>
</protein>
<dbReference type="AlphaFoldDB" id="A0A151U658"/>
<dbReference type="GO" id="GO:0030246">
    <property type="term" value="F:carbohydrate binding"/>
    <property type="evidence" value="ECO:0007669"/>
    <property type="project" value="UniProtKB-KW"/>
</dbReference>
<dbReference type="InterPro" id="IPR013320">
    <property type="entry name" value="ConA-like_dom_sf"/>
</dbReference>
<dbReference type="Gramene" id="C.cajan_07293.t">
    <property type="protein sequence ID" value="C.cajan_07293.t"/>
    <property type="gene ID" value="C.cajan_07293"/>
</dbReference>
<sequence>MLLMAVNRVNSADSLSFSFNSFGLDQKDLIFQGDATALRNALQLTRLDSQLQPLPSSVGRVLYSAPIQLVGAFETSFTFSISSPDTIPGDGLTFFIASHDTVIPPNSNGKVVAVEFDTYPNLDIRDPNFVHIGINVNSITSARTAQWVWRNGLTATARINYNSLTKTLTAATFYPGTGTEVVSISHAIDLSTVLPQWVRVGFSASTGQHKQKNSIHSWAFSTILKNSKIEEEEDTNIVSVV</sequence>
<dbReference type="InterPro" id="IPR000985">
    <property type="entry name" value="Lectin_LegA_CS"/>
</dbReference>
<dbReference type="InterPro" id="IPR001220">
    <property type="entry name" value="Legume_lectin_dom"/>
</dbReference>
<comment type="similarity">
    <text evidence="1">Belongs to the leguminous lectin family.</text>
</comment>
<dbReference type="CDD" id="cd06899">
    <property type="entry name" value="lectin_legume_LecRK_Arcelin_ConA"/>
    <property type="match status" value="1"/>
</dbReference>
<reference evidence="4 5" key="1">
    <citation type="journal article" date="2012" name="Nat. Biotechnol.">
        <title>Draft genome sequence of pigeonpea (Cajanus cajan), an orphan legume crop of resource-poor farmers.</title>
        <authorList>
            <person name="Varshney R.K."/>
            <person name="Chen W."/>
            <person name="Li Y."/>
            <person name="Bharti A.K."/>
            <person name="Saxena R.K."/>
            <person name="Schlueter J.A."/>
            <person name="Donoghue M.T."/>
            <person name="Azam S."/>
            <person name="Fan G."/>
            <person name="Whaley A.M."/>
            <person name="Farmer A.D."/>
            <person name="Sheridan J."/>
            <person name="Iwata A."/>
            <person name="Tuteja R."/>
            <person name="Penmetsa R.V."/>
            <person name="Wu W."/>
            <person name="Upadhyaya H.D."/>
            <person name="Yang S.P."/>
            <person name="Shah T."/>
            <person name="Saxena K.B."/>
            <person name="Michael T."/>
            <person name="McCombie W.R."/>
            <person name="Yang B."/>
            <person name="Zhang G."/>
            <person name="Yang H."/>
            <person name="Wang J."/>
            <person name="Spillane C."/>
            <person name="Cook D.R."/>
            <person name="May G.D."/>
            <person name="Xu X."/>
            <person name="Jackson S.A."/>
        </authorList>
    </citation>
    <scope>NUCLEOTIDE SEQUENCE [LARGE SCALE GENOMIC DNA]</scope>
    <source>
        <strain evidence="5">cv. Asha</strain>
    </source>
</reference>
<dbReference type="PANTHER" id="PTHR32401:SF47">
    <property type="entry name" value="LEGUME LECTIN DOMAIN-CONTAINING PROTEIN"/>
    <property type="match status" value="1"/>
</dbReference>
<dbReference type="InterPro" id="IPR019825">
    <property type="entry name" value="Lectin_legB_Mn/Ca_BS"/>
</dbReference>
<dbReference type="InterPro" id="IPR016363">
    <property type="entry name" value="L-lectin"/>
</dbReference>
<dbReference type="Proteomes" id="UP000075243">
    <property type="component" value="Chromosome 2"/>
</dbReference>
<dbReference type="OMA" id="HHCAGYL"/>
<dbReference type="PROSITE" id="PS00307">
    <property type="entry name" value="LECTIN_LEGUME_BETA"/>
    <property type="match status" value="1"/>
</dbReference>
<dbReference type="Pfam" id="PF00139">
    <property type="entry name" value="Lectin_legB"/>
    <property type="match status" value="1"/>
</dbReference>
<name>A0A151U658_CAJCA</name>
<evidence type="ECO:0000256" key="2">
    <source>
        <dbReference type="ARBA" id="ARBA00022734"/>
    </source>
</evidence>
<dbReference type="PROSITE" id="PS00308">
    <property type="entry name" value="LECTIN_LEGUME_ALPHA"/>
    <property type="match status" value="1"/>
</dbReference>
<accession>A0A151U658</accession>
<evidence type="ECO:0000313" key="5">
    <source>
        <dbReference type="Proteomes" id="UP000075243"/>
    </source>
</evidence>
<keyword evidence="5" id="KW-1185">Reference proteome</keyword>
<dbReference type="SUPFAM" id="SSF49899">
    <property type="entry name" value="Concanavalin A-like lectins/glucanases"/>
    <property type="match status" value="1"/>
</dbReference>
<keyword evidence="2" id="KW-0430">Lectin</keyword>
<evidence type="ECO:0000259" key="3">
    <source>
        <dbReference type="Pfam" id="PF00139"/>
    </source>
</evidence>
<proteinExistence type="inferred from homology"/>
<gene>
    <name evidence="4" type="ORF">KK1_007496</name>
</gene>
<evidence type="ECO:0000256" key="1">
    <source>
        <dbReference type="ARBA" id="ARBA00007606"/>
    </source>
</evidence>
<dbReference type="PANTHER" id="PTHR32401">
    <property type="entry name" value="CONCANAVALIN A-LIKE LECTIN FAMILY PROTEIN"/>
    <property type="match status" value="1"/>
</dbReference>
<dbReference type="Gene3D" id="2.60.120.200">
    <property type="match status" value="1"/>
</dbReference>
<dbReference type="InterPro" id="IPR050258">
    <property type="entry name" value="Leguminous_Lectin"/>
</dbReference>
<evidence type="ECO:0000313" key="4">
    <source>
        <dbReference type="EMBL" id="KYP74803.1"/>
    </source>
</evidence>